<protein>
    <submittedName>
        <fullName evidence="1">Uncharacterized protein</fullName>
    </submittedName>
</protein>
<sequence>MSSWSDIPLELAGLVLRLLTTYADRARFASVCPQWRAASRQLPVPPPLPLLALPDGTFYSLPCTQPFRFPGCGFAGFKSACGGWLVFPHNDGCFLVNPFSRATVTLPALSSVRLCPPNADLKNIPVKPSSCTWMHIKDKNLSLRKLLLCSPNLVAAFIHHGVRGQILVCQPGASSWSVRAYDKCKAFEDMMFHGDKLYAISHEEDLFVVSISQDTTTGTPEISRIGLAIKGDGNPEYLLWSEDTRVDKKLYVVESHGALLMVRRMIVSRLELGTFVVERNEFQVFEADFKRSQWVNVTTLGEDQMLFLDRRCSHAVPASKYGMPGDRIFFLDDDDEPHFIDFCYKDDNASIGVYDMISQEASAPLPTVCWDRDRMRLATWLLPWKN</sequence>
<evidence type="ECO:0000313" key="1">
    <source>
        <dbReference type="EnsemblPlants" id="AVESA.00010b.r2.4AG0573870.1.CDS.1"/>
    </source>
</evidence>
<evidence type="ECO:0000313" key="2">
    <source>
        <dbReference type="Proteomes" id="UP001732700"/>
    </source>
</evidence>
<organism evidence="1 2">
    <name type="scientific">Avena sativa</name>
    <name type="common">Oat</name>
    <dbReference type="NCBI Taxonomy" id="4498"/>
    <lineage>
        <taxon>Eukaryota</taxon>
        <taxon>Viridiplantae</taxon>
        <taxon>Streptophyta</taxon>
        <taxon>Embryophyta</taxon>
        <taxon>Tracheophyta</taxon>
        <taxon>Spermatophyta</taxon>
        <taxon>Magnoliopsida</taxon>
        <taxon>Liliopsida</taxon>
        <taxon>Poales</taxon>
        <taxon>Poaceae</taxon>
        <taxon>BOP clade</taxon>
        <taxon>Pooideae</taxon>
        <taxon>Poodae</taxon>
        <taxon>Poeae</taxon>
        <taxon>Poeae Chloroplast Group 1 (Aveneae type)</taxon>
        <taxon>Aveninae</taxon>
        <taxon>Avena</taxon>
    </lineage>
</organism>
<proteinExistence type="predicted"/>
<reference evidence="1" key="2">
    <citation type="submission" date="2025-09" db="UniProtKB">
        <authorList>
            <consortium name="EnsemblPlants"/>
        </authorList>
    </citation>
    <scope>IDENTIFICATION</scope>
</reference>
<dbReference type="EnsemblPlants" id="AVESA.00010b.r2.4AG0573870.1">
    <property type="protein sequence ID" value="AVESA.00010b.r2.4AG0573870.1.CDS.1"/>
    <property type="gene ID" value="AVESA.00010b.r2.4AG0573870"/>
</dbReference>
<accession>A0ACD5W842</accession>
<dbReference type="Proteomes" id="UP001732700">
    <property type="component" value="Chromosome 4A"/>
</dbReference>
<name>A0ACD5W842_AVESA</name>
<reference evidence="1" key="1">
    <citation type="submission" date="2021-05" db="EMBL/GenBank/DDBJ databases">
        <authorList>
            <person name="Scholz U."/>
            <person name="Mascher M."/>
            <person name="Fiebig A."/>
        </authorList>
    </citation>
    <scope>NUCLEOTIDE SEQUENCE [LARGE SCALE GENOMIC DNA]</scope>
</reference>
<keyword evidence="2" id="KW-1185">Reference proteome</keyword>